<reference evidence="1" key="1">
    <citation type="submission" date="2020-08" db="EMBL/GenBank/DDBJ databases">
        <title>Multicomponent nature underlies the extraordinary mechanical properties of spider dragline silk.</title>
        <authorList>
            <person name="Kono N."/>
            <person name="Nakamura H."/>
            <person name="Mori M."/>
            <person name="Yoshida Y."/>
            <person name="Ohtoshi R."/>
            <person name="Malay A.D."/>
            <person name="Moran D.A.P."/>
            <person name="Tomita M."/>
            <person name="Numata K."/>
            <person name="Arakawa K."/>
        </authorList>
    </citation>
    <scope>NUCLEOTIDE SEQUENCE</scope>
</reference>
<organism evidence="1 2">
    <name type="scientific">Nephila pilipes</name>
    <name type="common">Giant wood spider</name>
    <name type="synonym">Nephila maculata</name>
    <dbReference type="NCBI Taxonomy" id="299642"/>
    <lineage>
        <taxon>Eukaryota</taxon>
        <taxon>Metazoa</taxon>
        <taxon>Ecdysozoa</taxon>
        <taxon>Arthropoda</taxon>
        <taxon>Chelicerata</taxon>
        <taxon>Arachnida</taxon>
        <taxon>Araneae</taxon>
        <taxon>Araneomorphae</taxon>
        <taxon>Entelegynae</taxon>
        <taxon>Araneoidea</taxon>
        <taxon>Nephilidae</taxon>
        <taxon>Nephila</taxon>
    </lineage>
</organism>
<dbReference type="EMBL" id="BMAW01126707">
    <property type="protein sequence ID" value="GFU17961.1"/>
    <property type="molecule type" value="Genomic_DNA"/>
</dbReference>
<sequence>MTTRLPRVHGSCKHPFRVYCELTQISVQFLYCLEGWLSHPNDFAASFGNTSTIFFANDCSCILEPYFRDAPTISIPCLPEVSILESVVWRSSRTQDSRFLWCPIDISDLLPPPADTCGETVSYLSGDDDEA</sequence>
<accession>A0A8X6UGM5</accession>
<comment type="caution">
    <text evidence="1">The sequence shown here is derived from an EMBL/GenBank/DDBJ whole genome shotgun (WGS) entry which is preliminary data.</text>
</comment>
<gene>
    <name evidence="1" type="ORF">NPIL_363431</name>
</gene>
<keyword evidence="2" id="KW-1185">Reference proteome</keyword>
<name>A0A8X6UGM5_NEPPI</name>
<evidence type="ECO:0000313" key="1">
    <source>
        <dbReference type="EMBL" id="GFU17961.1"/>
    </source>
</evidence>
<evidence type="ECO:0000313" key="2">
    <source>
        <dbReference type="Proteomes" id="UP000887013"/>
    </source>
</evidence>
<proteinExistence type="predicted"/>
<protein>
    <submittedName>
        <fullName evidence="1">Uncharacterized protein</fullName>
    </submittedName>
</protein>
<dbReference type="Proteomes" id="UP000887013">
    <property type="component" value="Unassembled WGS sequence"/>
</dbReference>
<dbReference type="AlphaFoldDB" id="A0A8X6UGM5"/>